<name>A0A424Z0M3_9EURY</name>
<evidence type="ECO:0000259" key="3">
    <source>
        <dbReference type="Pfam" id="PF13751"/>
    </source>
</evidence>
<dbReference type="EMBL" id="QZAB01000234">
    <property type="protein sequence ID" value="RQD87520.1"/>
    <property type="molecule type" value="Genomic_DNA"/>
</dbReference>
<dbReference type="Proteomes" id="UP000284763">
    <property type="component" value="Unassembled WGS sequence"/>
</dbReference>
<feature type="region of interest" description="Disordered" evidence="1">
    <location>
        <begin position="337"/>
        <end position="363"/>
    </location>
</feature>
<sequence length="523" mass="59764">MTQWANSTLSRDQIILFSPTLDSSIEEDHPARLFDEILTVLDWSSWESRYCSGKGQPAIHPKTVASAILYGMSHGIRSSRRLEWACKNAIDFIWLVEGRQIDHSTFCNFRNRFKKELKGIFRQLGRIAMTMGMVRLNQIALDGTKIKANCNRKGATAETIESRIQNLDEQIDKWFAESETIDKKDGVLFEDTGGSATLPRELAGLHHRRALLQQALEAARQVDAVRQKRSDRPKTPAAVPVADPESRIMPNKEGGFAANYTPVNAVDGEQGYIMDTEVIAGNDETAVVAKLIDQIETDFEKKPEEVLADALFAKGSTLQEFEDRDIKAYIPVETGVSQNNNPAERDDLTMPVPQKDWPKLPRSPHTNKLDRSAFIYQSHEDCYYCPMGKQITFSFLSSYKKRNSELLHVRNYQCGYCFRCALKAECLRGKSQYRTVTRDQYQDLRENAIARMKSEKGRKNYGRRMWIAEGTFGLIKSWMGFRQFLCRGLEKVRTEWLWVCTAFNLKKLVKAISVLRKKYPVTA</sequence>
<gene>
    <name evidence="4" type="ORF">D5R95_03510</name>
</gene>
<feature type="compositionally biased region" description="Basic and acidic residues" evidence="1">
    <location>
        <begin position="224"/>
        <end position="234"/>
    </location>
</feature>
<comment type="caution">
    <text evidence="4">The sequence shown here is derived from an EMBL/GenBank/DDBJ whole genome shotgun (WGS) entry which is preliminary data.</text>
</comment>
<feature type="domain" description="Transposase DDE" evidence="3">
    <location>
        <begin position="384"/>
        <end position="509"/>
    </location>
</feature>
<evidence type="ECO:0000313" key="5">
    <source>
        <dbReference type="Proteomes" id="UP000284763"/>
    </source>
</evidence>
<dbReference type="InterPro" id="IPR008490">
    <property type="entry name" value="Transposase_InsH_N"/>
</dbReference>
<dbReference type="InterPro" id="IPR047629">
    <property type="entry name" value="IS1182_transpos"/>
</dbReference>
<dbReference type="NCBIfam" id="NF033551">
    <property type="entry name" value="transpos_IS1182"/>
    <property type="match status" value="1"/>
</dbReference>
<protein>
    <submittedName>
        <fullName evidence="4">IS1182 family transposase</fullName>
    </submittedName>
</protein>
<evidence type="ECO:0000313" key="4">
    <source>
        <dbReference type="EMBL" id="RQD87520.1"/>
    </source>
</evidence>
<dbReference type="Pfam" id="PF05598">
    <property type="entry name" value="DUF772"/>
    <property type="match status" value="1"/>
</dbReference>
<evidence type="ECO:0000256" key="1">
    <source>
        <dbReference type="SAM" id="MobiDB-lite"/>
    </source>
</evidence>
<accession>A0A424Z0M3</accession>
<organism evidence="4 5">
    <name type="scientific">Methanosalsum natronophilum</name>
    <dbReference type="NCBI Taxonomy" id="768733"/>
    <lineage>
        <taxon>Archaea</taxon>
        <taxon>Methanobacteriati</taxon>
        <taxon>Methanobacteriota</taxon>
        <taxon>Stenosarchaea group</taxon>
        <taxon>Methanomicrobia</taxon>
        <taxon>Methanosarcinales</taxon>
        <taxon>Methanosarcinaceae</taxon>
        <taxon>Methanosalsum</taxon>
    </lineage>
</organism>
<dbReference type="AlphaFoldDB" id="A0A424Z0M3"/>
<dbReference type="Pfam" id="PF13751">
    <property type="entry name" value="DDE_Tnp_1_6"/>
    <property type="match status" value="1"/>
</dbReference>
<reference evidence="4 5" key="1">
    <citation type="submission" date="2018-08" db="EMBL/GenBank/DDBJ databases">
        <title>The metabolism and importance of syntrophic acetate oxidation coupled to methane or sulfide production in haloalkaline environments.</title>
        <authorList>
            <person name="Timmers P.H.A."/>
            <person name="Vavourakis C.D."/>
            <person name="Sorokin D.Y."/>
            <person name="Sinninghe Damste J.S."/>
            <person name="Muyzer G."/>
            <person name="Stams A.J.M."/>
            <person name="Plugge C.M."/>
        </authorList>
    </citation>
    <scope>NUCLEOTIDE SEQUENCE [LARGE SCALE GENOMIC DNA]</scope>
    <source>
        <strain evidence="4">MSAO_Arc3</strain>
    </source>
</reference>
<dbReference type="InterPro" id="IPR025668">
    <property type="entry name" value="Tnp_DDE_dom"/>
</dbReference>
<feature type="region of interest" description="Disordered" evidence="1">
    <location>
        <begin position="224"/>
        <end position="248"/>
    </location>
</feature>
<proteinExistence type="predicted"/>
<evidence type="ECO:0000259" key="2">
    <source>
        <dbReference type="Pfam" id="PF05598"/>
    </source>
</evidence>
<feature type="domain" description="Transposase InsH N-terminal" evidence="2">
    <location>
        <begin position="21"/>
        <end position="112"/>
    </location>
</feature>
<dbReference type="PANTHER" id="PTHR33408">
    <property type="entry name" value="TRANSPOSASE"/>
    <property type="match status" value="1"/>
</dbReference>